<comment type="function">
    <text evidence="6">Mitochondrial transcription factor that confers selective promoter recognition on the core subunit of the yeast mitochondrial RNA polymerase. Interacts with DNA in a non-specific manner.</text>
</comment>
<proteinExistence type="inferred from homology"/>
<dbReference type="KEGG" id="more:E1B28_010117"/>
<comment type="similarity">
    <text evidence="7 8">Belongs to the class I-like SAM-binding methyltransferase superfamily. rRNA adenine N(6)-methyltransferase family.</text>
</comment>
<evidence type="ECO:0000256" key="7">
    <source>
        <dbReference type="PROSITE-ProRule" id="PRU01026"/>
    </source>
</evidence>
<dbReference type="Gene3D" id="1.10.8.100">
    <property type="entry name" value="Ribosomal RNA adenine dimethylase-like, domain 2"/>
    <property type="match status" value="1"/>
</dbReference>
<dbReference type="EC" id="2.1.1.-" evidence="8"/>
<dbReference type="GO" id="GO:0000179">
    <property type="term" value="F:rRNA (adenine-N6,N6-)-dimethyltransferase activity"/>
    <property type="evidence" value="ECO:0007669"/>
    <property type="project" value="UniProtKB-UniRule"/>
</dbReference>
<dbReference type="InterPro" id="IPR001737">
    <property type="entry name" value="KsgA/Erm"/>
</dbReference>
<dbReference type="OrthoDB" id="16079at2759"/>
<dbReference type="PANTHER" id="PTHR11727">
    <property type="entry name" value="DIMETHYLADENOSINE TRANSFERASE"/>
    <property type="match status" value="1"/>
</dbReference>
<dbReference type="Gene3D" id="3.40.50.150">
    <property type="entry name" value="Vaccinia Virus protein VP39"/>
    <property type="match status" value="1"/>
</dbReference>
<dbReference type="GO" id="GO:0005759">
    <property type="term" value="C:mitochondrial matrix"/>
    <property type="evidence" value="ECO:0007669"/>
    <property type="project" value="TreeGrafter"/>
</dbReference>
<dbReference type="EMBL" id="CM032186">
    <property type="protein sequence ID" value="KAG7091060.1"/>
    <property type="molecule type" value="Genomic_DNA"/>
</dbReference>
<dbReference type="GeneID" id="66079193"/>
<evidence type="ECO:0000256" key="4">
    <source>
        <dbReference type="ARBA" id="ARBA00022691"/>
    </source>
</evidence>
<keyword evidence="10" id="KW-1185">Reference proteome</keyword>
<protein>
    <recommendedName>
        <fullName evidence="8">rRNA adenine N(6)-methyltransferase</fullName>
        <ecNumber evidence="8">2.1.1.-</ecNumber>
    </recommendedName>
</protein>
<evidence type="ECO:0000256" key="2">
    <source>
        <dbReference type="ARBA" id="ARBA00022603"/>
    </source>
</evidence>
<organism evidence="9 10">
    <name type="scientific">Marasmius oreades</name>
    <name type="common">fairy-ring Marasmius</name>
    <dbReference type="NCBI Taxonomy" id="181124"/>
    <lineage>
        <taxon>Eukaryota</taxon>
        <taxon>Fungi</taxon>
        <taxon>Dikarya</taxon>
        <taxon>Basidiomycota</taxon>
        <taxon>Agaricomycotina</taxon>
        <taxon>Agaricomycetes</taxon>
        <taxon>Agaricomycetidae</taxon>
        <taxon>Agaricales</taxon>
        <taxon>Marasmiineae</taxon>
        <taxon>Marasmiaceae</taxon>
        <taxon>Marasmius</taxon>
    </lineage>
</organism>
<comment type="caution">
    <text evidence="9">The sequence shown here is derived from an EMBL/GenBank/DDBJ whole genome shotgun (WGS) entry which is preliminary data.</text>
</comment>
<feature type="binding site" evidence="7">
    <location>
        <position position="71"/>
    </location>
    <ligand>
        <name>S-adenosyl-L-methionine</name>
        <dbReference type="ChEBI" id="CHEBI:59789"/>
    </ligand>
</feature>
<accession>A0A9P7RX54</accession>
<gene>
    <name evidence="9" type="ORF">E1B28_010117</name>
</gene>
<keyword evidence="4 7" id="KW-0949">S-adenosyl-L-methionine</keyword>
<dbReference type="PROSITE" id="PS51689">
    <property type="entry name" value="SAM_RNA_A_N6_MT"/>
    <property type="match status" value="1"/>
</dbReference>
<dbReference type="InterPro" id="IPR029063">
    <property type="entry name" value="SAM-dependent_MTases_sf"/>
</dbReference>
<reference evidence="9" key="1">
    <citation type="journal article" date="2021" name="Genome Biol. Evol.">
        <title>The assembled and annotated genome of the fairy-ring fungus Marasmius oreades.</title>
        <authorList>
            <person name="Hiltunen M."/>
            <person name="Ament-Velasquez S.L."/>
            <person name="Johannesson H."/>
        </authorList>
    </citation>
    <scope>NUCLEOTIDE SEQUENCE</scope>
    <source>
        <strain evidence="9">03SP1</strain>
    </source>
</reference>
<keyword evidence="8" id="KW-0698">rRNA processing</keyword>
<evidence type="ECO:0000256" key="3">
    <source>
        <dbReference type="ARBA" id="ARBA00022679"/>
    </source>
</evidence>
<dbReference type="Proteomes" id="UP001049176">
    <property type="component" value="Chromosome 6"/>
</dbReference>
<dbReference type="GO" id="GO:0006391">
    <property type="term" value="P:transcription initiation at mitochondrial promoter"/>
    <property type="evidence" value="ECO:0007669"/>
    <property type="project" value="TreeGrafter"/>
</dbReference>
<keyword evidence="5 7" id="KW-0694">RNA-binding</keyword>
<evidence type="ECO:0000313" key="9">
    <source>
        <dbReference type="EMBL" id="KAG7091060.1"/>
    </source>
</evidence>
<evidence type="ECO:0000256" key="6">
    <source>
        <dbReference type="ARBA" id="ARBA00024915"/>
    </source>
</evidence>
<dbReference type="AlphaFoldDB" id="A0A9P7RX54"/>
<dbReference type="PANTHER" id="PTHR11727:SF17">
    <property type="entry name" value="DIMETHYLADENOSINE TRANSFERASE 1, MITOCHONDRIAL"/>
    <property type="match status" value="1"/>
</dbReference>
<dbReference type="Pfam" id="PF00398">
    <property type="entry name" value="RrnaAD"/>
    <property type="match status" value="1"/>
</dbReference>
<dbReference type="RefSeq" id="XP_043007530.1">
    <property type="nucleotide sequence ID" value="XM_043155069.1"/>
</dbReference>
<evidence type="ECO:0000256" key="1">
    <source>
        <dbReference type="ARBA" id="ARBA00004173"/>
    </source>
</evidence>
<dbReference type="SUPFAM" id="SSF53335">
    <property type="entry name" value="S-adenosyl-L-methionine-dependent methyltransferases"/>
    <property type="match status" value="1"/>
</dbReference>
<sequence length="377" mass="42881">MSLYSRLIVRLKLVPNSHIRYNSTVARKTIRKTNLQKDLPPPEERIVLPPVSQWRALFPPTLKTTKKRVSIANPSTADKVANAFVPDGVKGKVIIETFPGPGQLTRALLRLPKERIERLIVLEEDPWFLNYLESLEEVDPRLKVIPASGMNWESYDIAGSQGLLDGVSEIGWDAGVHPQLQHITHLPVNVHGEQLIAQYIRFIPDQHWLFKYGRVPMSFLLNDHVWQRLVSRDLQLRCKLTAVADAMVDCQQQLYDELQPYRDHFFPIRSPTATNRAGLPFLAVSVIPKENPLIEAGDMEIWDYCLRRLFVQRATPIAKAISALGPGSQVLIEKTRGVIDPCTHPRELSMLQWAELVKAFKDWPFAPTVRAYISVGI</sequence>
<dbReference type="GO" id="GO:0003723">
    <property type="term" value="F:RNA binding"/>
    <property type="evidence" value="ECO:0007669"/>
    <property type="project" value="UniProtKB-UniRule"/>
</dbReference>
<evidence type="ECO:0000313" key="10">
    <source>
        <dbReference type="Proteomes" id="UP001049176"/>
    </source>
</evidence>
<comment type="subcellular location">
    <subcellularLocation>
        <location evidence="1">Mitochondrion</location>
    </subcellularLocation>
</comment>
<dbReference type="InterPro" id="IPR023165">
    <property type="entry name" value="rRNA_Ade_diMease-like_C"/>
</dbReference>
<dbReference type="GO" id="GO:0034246">
    <property type="term" value="F:mitochondrial transcription factor activity"/>
    <property type="evidence" value="ECO:0007669"/>
    <property type="project" value="TreeGrafter"/>
</dbReference>
<keyword evidence="2 7" id="KW-0489">Methyltransferase</keyword>
<feature type="binding site" evidence="7">
    <location>
        <position position="123"/>
    </location>
    <ligand>
        <name>S-adenosyl-L-methionine</name>
        <dbReference type="ChEBI" id="CHEBI:59789"/>
    </ligand>
</feature>
<keyword evidence="3 7" id="KW-0808">Transferase</keyword>
<comment type="caution">
    <text evidence="7">Lacks conserved residue(s) required for the propagation of feature annotation.</text>
</comment>
<name>A0A9P7RX54_9AGAR</name>
<evidence type="ECO:0000256" key="5">
    <source>
        <dbReference type="ARBA" id="ARBA00022884"/>
    </source>
</evidence>
<evidence type="ECO:0000256" key="8">
    <source>
        <dbReference type="RuleBase" id="RU362106"/>
    </source>
</evidence>